<evidence type="ECO:0000313" key="2">
    <source>
        <dbReference type="EMBL" id="KZS00897.1"/>
    </source>
</evidence>
<evidence type="ECO:0000313" key="3">
    <source>
        <dbReference type="Proteomes" id="UP000076858"/>
    </source>
</evidence>
<reference evidence="2 3" key="1">
    <citation type="submission" date="2016-03" db="EMBL/GenBank/DDBJ databases">
        <title>EvidentialGene: Evidence-directed Construction of Genes on Genomes.</title>
        <authorList>
            <person name="Gilbert D.G."/>
            <person name="Choi J.-H."/>
            <person name="Mockaitis K."/>
            <person name="Colbourne J."/>
            <person name="Pfrender M."/>
        </authorList>
    </citation>
    <scope>NUCLEOTIDE SEQUENCE [LARGE SCALE GENOMIC DNA]</scope>
    <source>
        <strain evidence="2 3">Xinb3</strain>
        <tissue evidence="2">Complete organism</tissue>
    </source>
</reference>
<keyword evidence="3" id="KW-1185">Reference proteome</keyword>
<dbReference type="EMBL" id="LRGB01008171">
    <property type="protein sequence ID" value="KZS00897.1"/>
    <property type="molecule type" value="Genomic_DNA"/>
</dbReference>
<feature type="non-terminal residue" evidence="2">
    <location>
        <position position="1"/>
    </location>
</feature>
<gene>
    <name evidence="2" type="ORF">APZ42_002625</name>
</gene>
<dbReference type="AlphaFoldDB" id="A0A164I5C2"/>
<feature type="region of interest" description="Disordered" evidence="1">
    <location>
        <begin position="21"/>
        <end position="50"/>
    </location>
</feature>
<feature type="compositionally biased region" description="Polar residues" evidence="1">
    <location>
        <begin position="74"/>
        <end position="85"/>
    </location>
</feature>
<protein>
    <submittedName>
        <fullName evidence="2">Uncharacterized protein</fullName>
    </submittedName>
</protein>
<organism evidence="2 3">
    <name type="scientific">Daphnia magna</name>
    <dbReference type="NCBI Taxonomy" id="35525"/>
    <lineage>
        <taxon>Eukaryota</taxon>
        <taxon>Metazoa</taxon>
        <taxon>Ecdysozoa</taxon>
        <taxon>Arthropoda</taxon>
        <taxon>Crustacea</taxon>
        <taxon>Branchiopoda</taxon>
        <taxon>Diplostraca</taxon>
        <taxon>Cladocera</taxon>
        <taxon>Anomopoda</taxon>
        <taxon>Daphniidae</taxon>
        <taxon>Daphnia</taxon>
    </lineage>
</organism>
<name>A0A164I5C2_9CRUS</name>
<dbReference type="Proteomes" id="UP000076858">
    <property type="component" value="Unassembled WGS sequence"/>
</dbReference>
<comment type="caution">
    <text evidence="2">The sequence shown here is derived from an EMBL/GenBank/DDBJ whole genome shotgun (WGS) entry which is preliminary data.</text>
</comment>
<proteinExistence type="predicted"/>
<evidence type="ECO:0000256" key="1">
    <source>
        <dbReference type="SAM" id="MobiDB-lite"/>
    </source>
</evidence>
<accession>A0A164I5C2</accession>
<sequence>GNRSGAGIAVIAAQRLSAAASLAQPASPRNDAGKGTVSGRTQGQRAAAQCDVTRTAQRAYGFVRIQRQGGATAHSHSTAIGNSAAASDLKRTGRNRGGAGVRVDAGQSECTTT</sequence>
<feature type="region of interest" description="Disordered" evidence="1">
    <location>
        <begin position="71"/>
        <end position="113"/>
    </location>
</feature>